<feature type="transmembrane region" description="Helical" evidence="1">
    <location>
        <begin position="14"/>
        <end position="33"/>
    </location>
</feature>
<evidence type="ECO:0000313" key="3">
    <source>
        <dbReference type="Proteomes" id="UP000075683"/>
    </source>
</evidence>
<reference evidence="2 3" key="1">
    <citation type="submission" date="2016-01" db="EMBL/GenBank/DDBJ databases">
        <title>Draft Genome Sequences of Seven Thermophilic Sporeformers Isolated from Foods.</title>
        <authorList>
            <person name="Berendsen E.M."/>
            <person name="Wells-Bennik M.H."/>
            <person name="Krawcyk A.O."/>
            <person name="De Jong A."/>
            <person name="Holsappel S."/>
            <person name="Eijlander R.T."/>
            <person name="Kuipers O.P."/>
        </authorList>
    </citation>
    <scope>NUCLEOTIDE SEQUENCE [LARGE SCALE GENOMIC DNA]</scope>
    <source>
        <strain evidence="2 3">B4135</strain>
    </source>
</reference>
<accession>A0A150LPY3</accession>
<dbReference type="EMBL" id="LQYT01000073">
    <property type="protein sequence ID" value="KYD14344.1"/>
    <property type="molecule type" value="Genomic_DNA"/>
</dbReference>
<gene>
    <name evidence="2" type="ORF">B4135_2771</name>
</gene>
<evidence type="ECO:0000256" key="1">
    <source>
        <dbReference type="SAM" id="Phobius"/>
    </source>
</evidence>
<proteinExistence type="predicted"/>
<keyword evidence="1" id="KW-0812">Transmembrane</keyword>
<evidence type="ECO:0000313" key="2">
    <source>
        <dbReference type="EMBL" id="KYD14344.1"/>
    </source>
</evidence>
<organism evidence="2 3">
    <name type="scientific">Caldibacillus debilis</name>
    <dbReference type="NCBI Taxonomy" id="301148"/>
    <lineage>
        <taxon>Bacteria</taxon>
        <taxon>Bacillati</taxon>
        <taxon>Bacillota</taxon>
        <taxon>Bacilli</taxon>
        <taxon>Bacillales</taxon>
        <taxon>Bacillaceae</taxon>
        <taxon>Caldibacillus</taxon>
    </lineage>
</organism>
<comment type="caution">
    <text evidence="2">The sequence shown here is derived from an EMBL/GenBank/DDBJ whole genome shotgun (WGS) entry which is preliminary data.</text>
</comment>
<protein>
    <submittedName>
        <fullName evidence="2">Uncharacterized protein</fullName>
    </submittedName>
</protein>
<dbReference type="Proteomes" id="UP000075683">
    <property type="component" value="Unassembled WGS sequence"/>
</dbReference>
<dbReference type="AlphaFoldDB" id="A0A150LPY3"/>
<name>A0A150LPY3_9BACI</name>
<keyword evidence="1" id="KW-1133">Transmembrane helix</keyword>
<sequence>MYGNEKGLKKRGIFFRWVIGNGIWNIFLGAGSVPQAKKGRSLQQNVPYA</sequence>
<keyword evidence="1" id="KW-0472">Membrane</keyword>